<accession>A0ABV0QRE5</accession>
<evidence type="ECO:0000313" key="1">
    <source>
        <dbReference type="EMBL" id="MEQ2198370.1"/>
    </source>
</evidence>
<sequence length="102" mass="11705">MNTHTLPCPDQVISSSEFVIIALFHFAVQQIISTADGDDTVLDKVVFILLVSLEEVHKSCRKSRIDNEVQIQCFAKVFTTFNFFDILSHITISLNAFYWDFM</sequence>
<comment type="caution">
    <text evidence="1">The sequence shown here is derived from an EMBL/GenBank/DDBJ whole genome shotgun (WGS) entry which is preliminary data.</text>
</comment>
<reference evidence="1 2" key="1">
    <citation type="submission" date="2021-06" db="EMBL/GenBank/DDBJ databases">
        <authorList>
            <person name="Palmer J.M."/>
        </authorList>
    </citation>
    <scope>NUCLEOTIDE SEQUENCE [LARGE SCALE GENOMIC DNA]</scope>
    <source>
        <strain evidence="1 2">XC_2019</strain>
        <tissue evidence="1">Muscle</tissue>
    </source>
</reference>
<dbReference type="EMBL" id="JAHRIN010019327">
    <property type="protein sequence ID" value="MEQ2198370.1"/>
    <property type="molecule type" value="Genomic_DNA"/>
</dbReference>
<dbReference type="Proteomes" id="UP001434883">
    <property type="component" value="Unassembled WGS sequence"/>
</dbReference>
<gene>
    <name evidence="1" type="ORF">XENOCAPTIV_011880</name>
</gene>
<protein>
    <submittedName>
        <fullName evidence="1">Uncharacterized protein</fullName>
    </submittedName>
</protein>
<keyword evidence="2" id="KW-1185">Reference proteome</keyword>
<proteinExistence type="predicted"/>
<organism evidence="1 2">
    <name type="scientific">Xenoophorus captivus</name>
    <dbReference type="NCBI Taxonomy" id="1517983"/>
    <lineage>
        <taxon>Eukaryota</taxon>
        <taxon>Metazoa</taxon>
        <taxon>Chordata</taxon>
        <taxon>Craniata</taxon>
        <taxon>Vertebrata</taxon>
        <taxon>Euteleostomi</taxon>
        <taxon>Actinopterygii</taxon>
        <taxon>Neopterygii</taxon>
        <taxon>Teleostei</taxon>
        <taxon>Neoteleostei</taxon>
        <taxon>Acanthomorphata</taxon>
        <taxon>Ovalentaria</taxon>
        <taxon>Atherinomorphae</taxon>
        <taxon>Cyprinodontiformes</taxon>
        <taxon>Goodeidae</taxon>
        <taxon>Xenoophorus</taxon>
    </lineage>
</organism>
<evidence type="ECO:0000313" key="2">
    <source>
        <dbReference type="Proteomes" id="UP001434883"/>
    </source>
</evidence>
<name>A0ABV0QRE5_9TELE</name>